<feature type="transmembrane region" description="Helical" evidence="5">
    <location>
        <begin position="12"/>
        <end position="31"/>
    </location>
</feature>
<sequence>MSRTDASLRRGRALLTGYFLGLGVVMALWGARMPAVQNAAHLTTGSLSLVLLAAAVGMVAGLQAGGRLARPERLPALLIGGAVALAAALALLGQCRTLASLLAAALAFGAAHGVLDVAANTGAVRCQTAYGKPIMSSLHAAYSIGALGGAALAAATAGTAHSALFLAVGAALTASVLVAGPRTLALSGADPETFDPQGTDRDRAPGRVWLLGVLAAASLMGEGAAADWAAVHVHALHANMAVAASAFALYSTGMAIGRLTGDRLTTRFGAPAVVRVGAVLAAAGLATGVLADIVPAALAGWAVFGLGLSGTVPSLITAAGSHGPRAVATVSVTGYLGLLAGPALIGSLASITTLPIALLLPALLAAALATFARRALENTAP</sequence>
<proteinExistence type="predicted"/>
<dbReference type="STRING" id="68231.AQJ30_07155"/>
<dbReference type="InterPro" id="IPR036259">
    <property type="entry name" value="MFS_trans_sf"/>
</dbReference>
<comment type="caution">
    <text evidence="6">The sequence shown here is derived from an EMBL/GenBank/DDBJ whole genome shotgun (WGS) entry which is preliminary data.</text>
</comment>
<dbReference type="Gene3D" id="1.20.1250.20">
    <property type="entry name" value="MFS general substrate transporter like domains"/>
    <property type="match status" value="1"/>
</dbReference>
<feature type="transmembrane region" description="Helical" evidence="5">
    <location>
        <begin position="140"/>
        <end position="158"/>
    </location>
</feature>
<evidence type="ECO:0000256" key="3">
    <source>
        <dbReference type="ARBA" id="ARBA00022989"/>
    </source>
</evidence>
<organism evidence="6 7">
    <name type="scientific">Streptomyces longwoodensis</name>
    <dbReference type="NCBI Taxonomy" id="68231"/>
    <lineage>
        <taxon>Bacteria</taxon>
        <taxon>Bacillati</taxon>
        <taxon>Actinomycetota</taxon>
        <taxon>Actinomycetes</taxon>
        <taxon>Kitasatosporales</taxon>
        <taxon>Streptomycetaceae</taxon>
        <taxon>Streptomyces</taxon>
    </lineage>
</organism>
<dbReference type="InterPro" id="IPR051788">
    <property type="entry name" value="MFS_Transporter"/>
</dbReference>
<dbReference type="RefSeq" id="WP_067230033.1">
    <property type="nucleotide sequence ID" value="NZ_KQ948550.1"/>
</dbReference>
<feature type="transmembrane region" description="Helical" evidence="5">
    <location>
        <begin position="74"/>
        <end position="92"/>
    </location>
</feature>
<evidence type="ECO:0000256" key="2">
    <source>
        <dbReference type="ARBA" id="ARBA00022692"/>
    </source>
</evidence>
<feature type="transmembrane region" description="Helical" evidence="5">
    <location>
        <begin position="297"/>
        <end position="319"/>
    </location>
</feature>
<evidence type="ECO:0000256" key="5">
    <source>
        <dbReference type="SAM" id="Phobius"/>
    </source>
</evidence>
<evidence type="ECO:0000313" key="7">
    <source>
        <dbReference type="Proteomes" id="UP000053271"/>
    </source>
</evidence>
<dbReference type="CDD" id="cd17393">
    <property type="entry name" value="MFS_MosC_like"/>
    <property type="match status" value="1"/>
</dbReference>
<evidence type="ECO:0000256" key="4">
    <source>
        <dbReference type="ARBA" id="ARBA00023136"/>
    </source>
</evidence>
<feature type="transmembrane region" description="Helical" evidence="5">
    <location>
        <begin position="98"/>
        <end position="119"/>
    </location>
</feature>
<evidence type="ECO:0000256" key="1">
    <source>
        <dbReference type="ARBA" id="ARBA00004141"/>
    </source>
</evidence>
<dbReference type="PANTHER" id="PTHR23514:SF13">
    <property type="entry name" value="INNER MEMBRANE PROTEIN YBJJ"/>
    <property type="match status" value="1"/>
</dbReference>
<keyword evidence="2 5" id="KW-0812">Transmembrane</keyword>
<dbReference type="GO" id="GO:0016020">
    <property type="term" value="C:membrane"/>
    <property type="evidence" value="ECO:0007669"/>
    <property type="project" value="UniProtKB-SubCell"/>
</dbReference>
<feature type="transmembrane region" description="Helical" evidence="5">
    <location>
        <begin position="164"/>
        <end position="187"/>
    </location>
</feature>
<name>A0A101R2C6_9ACTN</name>
<keyword evidence="7" id="KW-1185">Reference proteome</keyword>
<protein>
    <submittedName>
        <fullName evidence="6">MFS transporter</fullName>
    </submittedName>
</protein>
<dbReference type="AlphaFoldDB" id="A0A101R2C6"/>
<evidence type="ECO:0000313" key="6">
    <source>
        <dbReference type="EMBL" id="KUN40420.1"/>
    </source>
</evidence>
<feature type="transmembrane region" description="Helical" evidence="5">
    <location>
        <begin position="208"/>
        <end position="230"/>
    </location>
</feature>
<keyword evidence="4 5" id="KW-0472">Membrane</keyword>
<keyword evidence="3 5" id="KW-1133">Transmembrane helix</keyword>
<accession>A0A101R2C6</accession>
<feature type="transmembrane region" description="Helical" evidence="5">
    <location>
        <begin position="268"/>
        <end position="291"/>
    </location>
</feature>
<comment type="subcellular location">
    <subcellularLocation>
        <location evidence="1">Membrane</location>
        <topology evidence="1">Multi-pass membrane protein</topology>
    </subcellularLocation>
</comment>
<feature type="transmembrane region" description="Helical" evidence="5">
    <location>
        <begin position="43"/>
        <end position="62"/>
    </location>
</feature>
<dbReference type="SUPFAM" id="SSF103473">
    <property type="entry name" value="MFS general substrate transporter"/>
    <property type="match status" value="1"/>
</dbReference>
<dbReference type="Proteomes" id="UP000053271">
    <property type="component" value="Unassembled WGS sequence"/>
</dbReference>
<reference evidence="6 7" key="1">
    <citation type="submission" date="2015-10" db="EMBL/GenBank/DDBJ databases">
        <title>Draft genome sequence of Streptomyces longwoodensis DSM 41677, type strain for the species Streptomyces longwoodensis.</title>
        <authorList>
            <person name="Ruckert C."/>
            <person name="Winkler A."/>
            <person name="Kalinowski J."/>
            <person name="Kampfer P."/>
            <person name="Glaeser S."/>
        </authorList>
    </citation>
    <scope>NUCLEOTIDE SEQUENCE [LARGE SCALE GENOMIC DNA]</scope>
    <source>
        <strain evidence="6 7">DSM 41677</strain>
    </source>
</reference>
<feature type="transmembrane region" description="Helical" evidence="5">
    <location>
        <begin position="326"/>
        <end position="345"/>
    </location>
</feature>
<dbReference type="GeneID" id="91424389"/>
<dbReference type="PANTHER" id="PTHR23514">
    <property type="entry name" value="BYPASS OF STOP CODON PROTEIN 6"/>
    <property type="match status" value="1"/>
</dbReference>
<feature type="transmembrane region" description="Helical" evidence="5">
    <location>
        <begin position="236"/>
        <end position="256"/>
    </location>
</feature>
<dbReference type="EMBL" id="LMWS01000008">
    <property type="protein sequence ID" value="KUN40420.1"/>
    <property type="molecule type" value="Genomic_DNA"/>
</dbReference>
<gene>
    <name evidence="6" type="ORF">AQJ30_07155</name>
</gene>
<feature type="transmembrane region" description="Helical" evidence="5">
    <location>
        <begin position="351"/>
        <end position="372"/>
    </location>
</feature>